<dbReference type="InterPro" id="IPR001041">
    <property type="entry name" value="2Fe-2S_ferredoxin-type"/>
</dbReference>
<comment type="caution">
    <text evidence="2">The sequence shown here is derived from an EMBL/GenBank/DDBJ whole genome shotgun (WGS) entry which is preliminary data.</text>
</comment>
<dbReference type="CDD" id="cd00207">
    <property type="entry name" value="fer2"/>
    <property type="match status" value="1"/>
</dbReference>
<dbReference type="OrthoDB" id="7858822at2"/>
<feature type="domain" description="2Fe-2S ferredoxin-type" evidence="1">
    <location>
        <begin position="5"/>
        <end position="95"/>
    </location>
</feature>
<dbReference type="PROSITE" id="PS51085">
    <property type="entry name" value="2FE2S_FER_2"/>
    <property type="match status" value="1"/>
</dbReference>
<dbReference type="EMBL" id="QGLF01000007">
    <property type="protein sequence ID" value="PWR17953.1"/>
    <property type="molecule type" value="Genomic_DNA"/>
</dbReference>
<dbReference type="InterPro" id="IPR012675">
    <property type="entry name" value="Beta-grasp_dom_sf"/>
</dbReference>
<organism evidence="2 3">
    <name type="scientific">Zavarzinia compransoris</name>
    <dbReference type="NCBI Taxonomy" id="1264899"/>
    <lineage>
        <taxon>Bacteria</taxon>
        <taxon>Pseudomonadati</taxon>
        <taxon>Pseudomonadota</taxon>
        <taxon>Alphaproteobacteria</taxon>
        <taxon>Rhodospirillales</taxon>
        <taxon>Zavarziniaceae</taxon>
        <taxon>Zavarzinia</taxon>
    </lineage>
</organism>
<dbReference type="GO" id="GO:0051537">
    <property type="term" value="F:2 iron, 2 sulfur cluster binding"/>
    <property type="evidence" value="ECO:0007669"/>
    <property type="project" value="InterPro"/>
</dbReference>
<dbReference type="RefSeq" id="WP_109923087.1">
    <property type="nucleotide sequence ID" value="NZ_QGLF01000007.1"/>
</dbReference>
<gene>
    <name evidence="2" type="ORF">DKG75_20645</name>
</gene>
<proteinExistence type="predicted"/>
<evidence type="ECO:0000313" key="3">
    <source>
        <dbReference type="Proteomes" id="UP000246077"/>
    </source>
</evidence>
<dbReference type="AlphaFoldDB" id="A0A317DY86"/>
<keyword evidence="3" id="KW-1185">Reference proteome</keyword>
<dbReference type="SUPFAM" id="SSF54292">
    <property type="entry name" value="2Fe-2S ferredoxin-like"/>
    <property type="match status" value="1"/>
</dbReference>
<dbReference type="Gene3D" id="3.10.20.30">
    <property type="match status" value="1"/>
</dbReference>
<dbReference type="PROSITE" id="PS00197">
    <property type="entry name" value="2FE2S_FER_1"/>
    <property type="match status" value="1"/>
</dbReference>
<evidence type="ECO:0000313" key="2">
    <source>
        <dbReference type="EMBL" id="PWR17953.1"/>
    </source>
</evidence>
<dbReference type="Pfam" id="PF00111">
    <property type="entry name" value="Fer2"/>
    <property type="match status" value="1"/>
</dbReference>
<sequence length="111" mass="12229">MTSHHRIEIENCGTHFRCPENEGVLQAMERQGRRAIPVGCRNGGCGLCLVLVTAGDFKAGPMSRRHVPCGEPAGLALACRVYPQTDLRVRLATDEDRQWSKQQCPAGRDGR</sequence>
<accession>A0A317DY86</accession>
<reference evidence="3" key="1">
    <citation type="submission" date="2018-05" db="EMBL/GenBank/DDBJ databases">
        <title>Zavarzinia sp. HR-AS.</title>
        <authorList>
            <person name="Lee Y."/>
            <person name="Jeon C.O."/>
        </authorList>
    </citation>
    <scope>NUCLEOTIDE SEQUENCE [LARGE SCALE GENOMIC DNA]</scope>
    <source>
        <strain evidence="3">DSM 1231</strain>
    </source>
</reference>
<evidence type="ECO:0000259" key="1">
    <source>
        <dbReference type="PROSITE" id="PS51085"/>
    </source>
</evidence>
<dbReference type="InterPro" id="IPR036010">
    <property type="entry name" value="2Fe-2S_ferredoxin-like_sf"/>
</dbReference>
<name>A0A317DY86_9PROT</name>
<protein>
    <submittedName>
        <fullName evidence="2">Ferredoxin</fullName>
    </submittedName>
</protein>
<dbReference type="Proteomes" id="UP000246077">
    <property type="component" value="Unassembled WGS sequence"/>
</dbReference>
<dbReference type="InterPro" id="IPR006058">
    <property type="entry name" value="2Fe2S_fd_BS"/>
</dbReference>